<organism evidence="8 9">
    <name type="scientific">Brassica cretica</name>
    <name type="common">Mustard</name>
    <dbReference type="NCBI Taxonomy" id="69181"/>
    <lineage>
        <taxon>Eukaryota</taxon>
        <taxon>Viridiplantae</taxon>
        <taxon>Streptophyta</taxon>
        <taxon>Embryophyta</taxon>
        <taxon>Tracheophyta</taxon>
        <taxon>Spermatophyta</taxon>
        <taxon>Magnoliopsida</taxon>
        <taxon>eudicotyledons</taxon>
        <taxon>Gunneridae</taxon>
        <taxon>Pentapetalae</taxon>
        <taxon>rosids</taxon>
        <taxon>malvids</taxon>
        <taxon>Brassicales</taxon>
        <taxon>Brassicaceae</taxon>
        <taxon>Brassiceae</taxon>
        <taxon>Brassica</taxon>
    </lineage>
</organism>
<feature type="compositionally biased region" description="Acidic residues" evidence="6">
    <location>
        <begin position="230"/>
        <end position="242"/>
    </location>
</feature>
<feature type="compositionally biased region" description="Acidic residues" evidence="6">
    <location>
        <begin position="185"/>
        <end position="201"/>
    </location>
</feature>
<evidence type="ECO:0000256" key="2">
    <source>
        <dbReference type="ARBA" id="ARBA00008842"/>
    </source>
</evidence>
<keyword evidence="3" id="KW-0813">Transport</keyword>
<evidence type="ECO:0000259" key="7">
    <source>
        <dbReference type="PROSITE" id="PS50003"/>
    </source>
</evidence>
<evidence type="ECO:0000256" key="4">
    <source>
        <dbReference type="ARBA" id="ARBA00023055"/>
    </source>
</evidence>
<dbReference type="PANTHER" id="PTHR10972:SF96">
    <property type="entry name" value="OXYSTEROL-BINDING PROTEIN-RELATED PROTEIN 1A-RELATED"/>
    <property type="match status" value="1"/>
</dbReference>
<dbReference type="InterPro" id="IPR037239">
    <property type="entry name" value="OSBP_sf"/>
</dbReference>
<dbReference type="InterPro" id="IPR000648">
    <property type="entry name" value="Oxysterol-bd"/>
</dbReference>
<dbReference type="PROSITE" id="PS50003">
    <property type="entry name" value="PH_DOMAIN"/>
    <property type="match status" value="1"/>
</dbReference>
<evidence type="ECO:0000313" key="8">
    <source>
        <dbReference type="EMBL" id="KAF2578156.1"/>
    </source>
</evidence>
<dbReference type="GO" id="GO:0032934">
    <property type="term" value="F:sterol binding"/>
    <property type="evidence" value="ECO:0007669"/>
    <property type="project" value="TreeGrafter"/>
</dbReference>
<dbReference type="Gene3D" id="2.30.29.30">
    <property type="entry name" value="Pleckstrin-homology domain (PH domain)/Phosphotyrosine-binding domain (PTB)"/>
    <property type="match status" value="1"/>
</dbReference>
<feature type="compositionally biased region" description="Basic and acidic residues" evidence="6">
    <location>
        <begin position="160"/>
        <end position="179"/>
    </location>
</feature>
<dbReference type="AlphaFoldDB" id="A0A8S9J9Y8"/>
<feature type="domain" description="PH" evidence="7">
    <location>
        <begin position="1"/>
        <end position="73"/>
    </location>
</feature>
<dbReference type="Pfam" id="PF01237">
    <property type="entry name" value="Oxysterol_BP"/>
    <property type="match status" value="2"/>
</dbReference>
<accession>A0A8S9J9Y8</accession>
<dbReference type="SUPFAM" id="SSF144000">
    <property type="entry name" value="Oxysterol-binding protein-like"/>
    <property type="match status" value="2"/>
</dbReference>
<name>A0A8S9J9Y8_BRACR</name>
<keyword evidence="4" id="KW-0445">Lipid transport</keyword>
<protein>
    <recommendedName>
        <fullName evidence="7">PH domain-containing protein</fullName>
    </recommendedName>
</protein>
<reference evidence="8" key="1">
    <citation type="submission" date="2019-12" db="EMBL/GenBank/DDBJ databases">
        <title>Genome sequencing and annotation of Brassica cretica.</title>
        <authorList>
            <person name="Studholme D.J."/>
            <person name="Sarris P.F."/>
        </authorList>
    </citation>
    <scope>NUCLEOTIDE SEQUENCE</scope>
    <source>
        <strain evidence="8">PFS-001/15</strain>
        <tissue evidence="8">Leaf</tissue>
    </source>
</reference>
<dbReference type="InterPro" id="IPR001849">
    <property type="entry name" value="PH_domain"/>
</dbReference>
<evidence type="ECO:0000256" key="3">
    <source>
        <dbReference type="ARBA" id="ARBA00022448"/>
    </source>
</evidence>
<dbReference type="PANTHER" id="PTHR10972">
    <property type="entry name" value="OXYSTEROL-BINDING PROTEIN-RELATED"/>
    <property type="match status" value="1"/>
</dbReference>
<dbReference type="FunFam" id="2.40.160.120:FF:000012">
    <property type="entry name" value="Oxysterol-binding protein-related protein 2A"/>
    <property type="match status" value="1"/>
</dbReference>
<comment type="similarity">
    <text evidence="2">Belongs to the OSBP family.</text>
</comment>
<evidence type="ECO:0000256" key="6">
    <source>
        <dbReference type="SAM" id="MobiDB-lite"/>
    </source>
</evidence>
<sequence length="926" mass="104899">MISRHDKHGGSSAASQLRRKPFGEVHLKVSSVRESRSDDKRFSIFTGTKRLHLRAETREDRATWVEALLAIKDMFPRMSNSELMAPIDNLAMSTEKLRQRLVDEGVSELAIQDCEQIMRSEFSALQSQLVLLKQKQWLLIDTLRHLETEKVDLENTVVDESQRHTENEGPNDLRNEKFSEGTATESDDENERGDAETDEEDHTFFDTRDFLSSSSFKSSSSGFRTSSFSSDDDGFGSEDDIDPSIKSVGFNYPRVKRRKSLPDPVEKEKSVSLWSMIKDNIGKDLTKVCLPVYFNEPLSSLQKCFEDLEYSYLLDRAFEWGKRGNTLMRILNVAAFAVSGYASTEGRICKPFNPLLGETYEADYPDKGLRFFSEKVSHHPMVVACHCDGTGWKFWADSNLKSKFWGRSIQLDPVGVLTLKFDDGEILQWSKVTTSIYNLILGKLYCDHYGTMRIEGNAEYSCKLKFKEQSIIDRNPHQTEKVDLENTLVDESQRQAVNGGSIDLRHEKCSEGTATESDDDHERGDAETDEEDNTFFDTRDFLSSSSFKSSGSDFRTSSFSSDGDGFGSSEDDIDPSIKSIGCDYPHVKRRKSLPEPVEKEKSVSLWSMIKDNIGKDLTKVCLPVYFNEPLSSLQKCFEDLEYSYLLDRAFEWGKRVKALYHLKTLMGSFLNIAHYVKTLQGNSLMRILNVAAFAVSGYASTEGRICKPFNPLLGETYEADYPDKGLRFFSEKVSHHPMVVACHCDGTGWKFWADSNLKSKFWGRSIQLDPVGVLTLQFDDGEILQWSKVTTSIYNLILGKLYCDHYGTMRIEGSAEYSCKLKFKEQSIIDRNPHQVHGIVQDKSGKTVATMFGKWDESMHYVTGDCSGKGKLSEDMSGAQLLWKRSKPPGNPTKYNLTRFAMTLNELTPGLKFSLSKVFTNTSSIG</sequence>
<comment type="caution">
    <text evidence="8">The sequence shown here is derived from an EMBL/GenBank/DDBJ whole genome shotgun (WGS) entry which is preliminary data.</text>
</comment>
<dbReference type="GO" id="GO:0016020">
    <property type="term" value="C:membrane"/>
    <property type="evidence" value="ECO:0007669"/>
    <property type="project" value="TreeGrafter"/>
</dbReference>
<dbReference type="InterPro" id="IPR011993">
    <property type="entry name" value="PH-like_dom_sf"/>
</dbReference>
<dbReference type="EMBL" id="QGKW02001660">
    <property type="protein sequence ID" value="KAF2578156.1"/>
    <property type="molecule type" value="Genomic_DNA"/>
</dbReference>
<dbReference type="SUPFAM" id="SSF50729">
    <property type="entry name" value="PH domain-like"/>
    <property type="match status" value="1"/>
</dbReference>
<dbReference type="Proteomes" id="UP000712281">
    <property type="component" value="Unassembled WGS sequence"/>
</dbReference>
<dbReference type="FunFam" id="2.40.160.120:FF:000006">
    <property type="entry name" value="oxysterol-binding protein-related protein 1D isoform X1"/>
    <property type="match status" value="1"/>
</dbReference>
<dbReference type="Gene3D" id="2.40.160.120">
    <property type="match status" value="2"/>
</dbReference>
<feature type="compositionally biased region" description="Low complexity" evidence="6">
    <location>
        <begin position="541"/>
        <end position="563"/>
    </location>
</feature>
<evidence type="ECO:0000256" key="5">
    <source>
        <dbReference type="ARBA" id="ARBA00023121"/>
    </source>
</evidence>
<proteinExistence type="inferred from homology"/>
<keyword evidence="5" id="KW-0446">Lipid-binding</keyword>
<feature type="region of interest" description="Disordered" evidence="6">
    <location>
        <begin position="157"/>
        <end position="242"/>
    </location>
</feature>
<feature type="compositionally biased region" description="Low complexity" evidence="6">
    <location>
        <begin position="210"/>
        <end position="229"/>
    </location>
</feature>
<evidence type="ECO:0000313" key="9">
    <source>
        <dbReference type="Proteomes" id="UP000712281"/>
    </source>
</evidence>
<dbReference type="GO" id="GO:0006869">
    <property type="term" value="P:lipid transport"/>
    <property type="evidence" value="ECO:0007669"/>
    <property type="project" value="UniProtKB-KW"/>
</dbReference>
<gene>
    <name evidence="8" type="ORF">F2Q68_00002204</name>
</gene>
<feature type="region of interest" description="Disordered" evidence="6">
    <location>
        <begin position="489"/>
        <end position="571"/>
    </location>
</feature>
<comment type="function">
    <text evidence="1">May be involved in the transport of sterols.</text>
</comment>
<evidence type="ECO:0000256" key="1">
    <source>
        <dbReference type="ARBA" id="ARBA00003361"/>
    </source>
</evidence>
<dbReference type="GO" id="GO:0005829">
    <property type="term" value="C:cytosol"/>
    <property type="evidence" value="ECO:0007669"/>
    <property type="project" value="TreeGrafter"/>
</dbReference>